<dbReference type="AlphaFoldDB" id="A0A6A4R292"/>
<name>A0A6A4R292_LUPAL</name>
<proteinExistence type="predicted"/>
<comment type="caution">
    <text evidence="1">The sequence shown here is derived from an EMBL/GenBank/DDBJ whole genome shotgun (WGS) entry which is preliminary data.</text>
</comment>
<organism evidence="1 2">
    <name type="scientific">Lupinus albus</name>
    <name type="common">White lupine</name>
    <name type="synonym">Lupinus termis</name>
    <dbReference type="NCBI Taxonomy" id="3870"/>
    <lineage>
        <taxon>Eukaryota</taxon>
        <taxon>Viridiplantae</taxon>
        <taxon>Streptophyta</taxon>
        <taxon>Embryophyta</taxon>
        <taxon>Tracheophyta</taxon>
        <taxon>Spermatophyta</taxon>
        <taxon>Magnoliopsida</taxon>
        <taxon>eudicotyledons</taxon>
        <taxon>Gunneridae</taxon>
        <taxon>Pentapetalae</taxon>
        <taxon>rosids</taxon>
        <taxon>fabids</taxon>
        <taxon>Fabales</taxon>
        <taxon>Fabaceae</taxon>
        <taxon>Papilionoideae</taxon>
        <taxon>50 kb inversion clade</taxon>
        <taxon>genistoids sensu lato</taxon>
        <taxon>core genistoids</taxon>
        <taxon>Genisteae</taxon>
        <taxon>Lupinus</taxon>
    </lineage>
</organism>
<reference evidence="2" key="1">
    <citation type="journal article" date="2020" name="Nat. Commun.">
        <title>Genome sequence of the cluster root forming white lupin.</title>
        <authorList>
            <person name="Hufnagel B."/>
            <person name="Marques A."/>
            <person name="Soriano A."/>
            <person name="Marques L."/>
            <person name="Divol F."/>
            <person name="Doumas P."/>
            <person name="Sallet E."/>
            <person name="Mancinotti D."/>
            <person name="Carrere S."/>
            <person name="Marande W."/>
            <person name="Arribat S."/>
            <person name="Keller J."/>
            <person name="Huneau C."/>
            <person name="Blein T."/>
            <person name="Aime D."/>
            <person name="Laguerre M."/>
            <person name="Taylor J."/>
            <person name="Schubert V."/>
            <person name="Nelson M."/>
            <person name="Geu-Flores F."/>
            <person name="Crespi M."/>
            <person name="Gallardo-Guerrero K."/>
            <person name="Delaux P.-M."/>
            <person name="Salse J."/>
            <person name="Berges H."/>
            <person name="Guyot R."/>
            <person name="Gouzy J."/>
            <person name="Peret B."/>
        </authorList>
    </citation>
    <scope>NUCLEOTIDE SEQUENCE [LARGE SCALE GENOMIC DNA]</scope>
    <source>
        <strain evidence="2">cv. Amiga</strain>
    </source>
</reference>
<dbReference type="EMBL" id="WOCE01000002">
    <property type="protein sequence ID" value="KAE9619474.1"/>
    <property type="molecule type" value="Genomic_DNA"/>
</dbReference>
<gene>
    <name evidence="1" type="ORF">Lalb_Chr02g0153491</name>
</gene>
<dbReference type="Proteomes" id="UP000447434">
    <property type="component" value="Chromosome 2"/>
</dbReference>
<keyword evidence="2" id="KW-1185">Reference proteome</keyword>
<evidence type="ECO:0000313" key="1">
    <source>
        <dbReference type="EMBL" id="KAE9619474.1"/>
    </source>
</evidence>
<protein>
    <submittedName>
        <fullName evidence="1">Uncharacterized protein</fullName>
    </submittedName>
</protein>
<accession>A0A6A4R292</accession>
<sequence length="44" mass="4841">MINSNVREGKLNDALFGLVDLRSLLEFIGRALHPTIEIPFVSSG</sequence>
<evidence type="ECO:0000313" key="2">
    <source>
        <dbReference type="Proteomes" id="UP000447434"/>
    </source>
</evidence>